<dbReference type="InterPro" id="IPR007197">
    <property type="entry name" value="rSAM"/>
</dbReference>
<accession>A0A165M156</accession>
<sequence length="401" mass="45267">MSTKRIITKEDVHLKARLLSEGAKVTVNKPPKTGFNPFRAMVLNGSDLATLVRPEPYTRLEVQVNGDDVEFYDCGKHLASGRMQEWFSWRDGTLSNGRPVNAAVIGMNQDIINIHYSYSCDNNNTGRSCRFCFFFADQHVSVGQDLAKMPFQKIEALAKEQAEAVKIATDNGWRGTLVVIGGLVAPERRSQVVDLVEIVMAPLREQLSPEVFNELHITANLYPPDDFKEMERWKASGINSTEFDLEVTDPDYFKAICPGKCATYPLEYWHAAQDASVEIFGPGRGTTSFILMGLEPMNCMLEGVEERMSKGVYPNMLVYQPVPGADMFRMPPPNADWLVEASEKLADLYFKYQDRFDLPLATDHRPGYTRMGRSQYIMLTADVIARRLYEQGYELPAAYPV</sequence>
<dbReference type="InterPro" id="IPR013785">
    <property type="entry name" value="Aldolase_TIM"/>
</dbReference>
<organism evidence="7 8">
    <name type="scientific">Pelodictyon luteolum</name>
    <dbReference type="NCBI Taxonomy" id="1100"/>
    <lineage>
        <taxon>Bacteria</taxon>
        <taxon>Pseudomonadati</taxon>
        <taxon>Chlorobiota</taxon>
        <taxon>Chlorobiia</taxon>
        <taxon>Chlorobiales</taxon>
        <taxon>Chlorobiaceae</taxon>
        <taxon>Chlorobium/Pelodictyon group</taxon>
        <taxon>Pelodictyon</taxon>
    </lineage>
</organism>
<dbReference type="RefSeq" id="WP_292002484.1">
    <property type="nucleotide sequence ID" value="NZ_LVWG01000021.1"/>
</dbReference>
<keyword evidence="5" id="KW-0411">Iron-sulfur</keyword>
<evidence type="ECO:0000256" key="5">
    <source>
        <dbReference type="ARBA" id="ARBA00023014"/>
    </source>
</evidence>
<dbReference type="AlphaFoldDB" id="A0A165M156"/>
<proteinExistence type="predicted"/>
<evidence type="ECO:0000313" key="7">
    <source>
        <dbReference type="EMBL" id="KZK74685.1"/>
    </source>
</evidence>
<evidence type="ECO:0000313" key="8">
    <source>
        <dbReference type="Proteomes" id="UP000076481"/>
    </source>
</evidence>
<dbReference type="NCBIfam" id="NF045502">
    <property type="entry name" value="variant_rSAM"/>
    <property type="match status" value="1"/>
</dbReference>
<comment type="cofactor">
    <cofactor evidence="1">
        <name>[4Fe-4S] cluster</name>
        <dbReference type="ChEBI" id="CHEBI:49883"/>
    </cofactor>
</comment>
<evidence type="ECO:0000256" key="3">
    <source>
        <dbReference type="ARBA" id="ARBA00022723"/>
    </source>
</evidence>
<evidence type="ECO:0000256" key="1">
    <source>
        <dbReference type="ARBA" id="ARBA00001966"/>
    </source>
</evidence>
<reference evidence="7 8" key="1">
    <citation type="submission" date="2016-03" db="EMBL/GenBank/DDBJ databases">
        <title>Speciation and ecological success in dimly lit waters: horizontal gene transfer in a green sulfur bacteria bloom unveiled by metagenomic assembly.</title>
        <authorList>
            <person name="Llorens-Mares T."/>
            <person name="Liu Z."/>
            <person name="Allen L.Z."/>
            <person name="Rusch D.B."/>
            <person name="Craig M.T."/>
            <person name="Dupont C.L."/>
            <person name="Bryant D.A."/>
            <person name="Casamayor E.O."/>
        </authorList>
    </citation>
    <scope>NUCLEOTIDE SEQUENCE [LARGE SCALE GENOMIC DNA]</scope>
    <source>
        <strain evidence="7">CIII</strain>
    </source>
</reference>
<evidence type="ECO:0000256" key="2">
    <source>
        <dbReference type="ARBA" id="ARBA00022691"/>
    </source>
</evidence>
<evidence type="ECO:0000256" key="4">
    <source>
        <dbReference type="ARBA" id="ARBA00023004"/>
    </source>
</evidence>
<keyword evidence="4" id="KW-0408">Iron</keyword>
<dbReference type="GO" id="GO:0046872">
    <property type="term" value="F:metal ion binding"/>
    <property type="evidence" value="ECO:0007669"/>
    <property type="project" value="UniProtKB-KW"/>
</dbReference>
<dbReference type="Proteomes" id="UP000076481">
    <property type="component" value="Unassembled WGS sequence"/>
</dbReference>
<keyword evidence="3" id="KW-0479">Metal-binding</keyword>
<feature type="domain" description="Radical SAM core" evidence="6">
    <location>
        <begin position="104"/>
        <end position="357"/>
    </location>
</feature>
<keyword evidence="2" id="KW-0949">S-adenosyl-L-methionine</keyword>
<evidence type="ECO:0000259" key="6">
    <source>
        <dbReference type="PROSITE" id="PS51918"/>
    </source>
</evidence>
<comment type="caution">
    <text evidence="7">The sequence shown here is derived from an EMBL/GenBank/DDBJ whole genome shotgun (WGS) entry which is preliminary data.</text>
</comment>
<dbReference type="EMBL" id="LVWG01000021">
    <property type="protein sequence ID" value="KZK74685.1"/>
    <property type="molecule type" value="Genomic_DNA"/>
</dbReference>
<gene>
    <name evidence="7" type="ORF">A3K90_09595</name>
</gene>
<dbReference type="GO" id="GO:0003824">
    <property type="term" value="F:catalytic activity"/>
    <property type="evidence" value="ECO:0007669"/>
    <property type="project" value="InterPro"/>
</dbReference>
<name>A0A165M156_PELLU</name>
<dbReference type="Gene3D" id="3.20.20.70">
    <property type="entry name" value="Aldolase class I"/>
    <property type="match status" value="1"/>
</dbReference>
<dbReference type="InterPro" id="IPR058240">
    <property type="entry name" value="rSAM_sf"/>
</dbReference>
<dbReference type="GO" id="GO:0051536">
    <property type="term" value="F:iron-sulfur cluster binding"/>
    <property type="evidence" value="ECO:0007669"/>
    <property type="project" value="UniProtKB-KW"/>
</dbReference>
<dbReference type="SUPFAM" id="SSF102114">
    <property type="entry name" value="Radical SAM enzymes"/>
    <property type="match status" value="1"/>
</dbReference>
<dbReference type="PROSITE" id="PS51918">
    <property type="entry name" value="RADICAL_SAM"/>
    <property type="match status" value="1"/>
</dbReference>
<protein>
    <recommendedName>
        <fullName evidence="6">Radical SAM core domain-containing protein</fullName>
    </recommendedName>
</protein>